<evidence type="ECO:0000313" key="3">
    <source>
        <dbReference type="Proteomes" id="UP000015105"/>
    </source>
</evidence>
<name>A0A453S6Z9_AEGTS</name>
<evidence type="ECO:0000256" key="1">
    <source>
        <dbReference type="SAM" id="MobiDB-lite"/>
    </source>
</evidence>
<feature type="compositionally biased region" description="Pro residues" evidence="1">
    <location>
        <begin position="25"/>
        <end position="34"/>
    </location>
</feature>
<reference evidence="2" key="3">
    <citation type="journal article" date="2017" name="Nature">
        <title>Genome sequence of the progenitor of the wheat D genome Aegilops tauschii.</title>
        <authorList>
            <person name="Luo M.C."/>
            <person name="Gu Y.Q."/>
            <person name="Puiu D."/>
            <person name="Wang H."/>
            <person name="Twardziok S.O."/>
            <person name="Deal K.R."/>
            <person name="Huo N."/>
            <person name="Zhu T."/>
            <person name="Wang L."/>
            <person name="Wang Y."/>
            <person name="McGuire P.E."/>
            <person name="Liu S."/>
            <person name="Long H."/>
            <person name="Ramasamy R.K."/>
            <person name="Rodriguez J.C."/>
            <person name="Van S.L."/>
            <person name="Yuan L."/>
            <person name="Wang Z."/>
            <person name="Xia Z."/>
            <person name="Xiao L."/>
            <person name="Anderson O.D."/>
            <person name="Ouyang S."/>
            <person name="Liang Y."/>
            <person name="Zimin A.V."/>
            <person name="Pertea G."/>
            <person name="Qi P."/>
            <person name="Bennetzen J.L."/>
            <person name="Dai X."/>
            <person name="Dawson M.W."/>
            <person name="Muller H.G."/>
            <person name="Kugler K."/>
            <person name="Rivarola-Duarte L."/>
            <person name="Spannagl M."/>
            <person name="Mayer K.F.X."/>
            <person name="Lu F.H."/>
            <person name="Bevan M.W."/>
            <person name="Leroy P."/>
            <person name="Li P."/>
            <person name="You F.M."/>
            <person name="Sun Q."/>
            <person name="Liu Z."/>
            <person name="Lyons E."/>
            <person name="Wicker T."/>
            <person name="Salzberg S.L."/>
            <person name="Devos K.M."/>
            <person name="Dvorak J."/>
        </authorList>
    </citation>
    <scope>NUCLEOTIDE SEQUENCE [LARGE SCALE GENOMIC DNA]</scope>
    <source>
        <strain evidence="2">cv. AL8/78</strain>
    </source>
</reference>
<keyword evidence="3" id="KW-1185">Reference proteome</keyword>
<dbReference type="EnsemblPlants" id="AET7Gv20837900.3">
    <property type="protein sequence ID" value="AET7Gv20837900.3"/>
    <property type="gene ID" value="AET7Gv20837900"/>
</dbReference>
<dbReference type="Proteomes" id="UP000015105">
    <property type="component" value="Chromosome 7D"/>
</dbReference>
<dbReference type="Gramene" id="AET7Gv20837900.3">
    <property type="protein sequence ID" value="AET7Gv20837900.3"/>
    <property type="gene ID" value="AET7Gv20837900"/>
</dbReference>
<organism evidence="2 3">
    <name type="scientific">Aegilops tauschii subsp. strangulata</name>
    <name type="common">Goatgrass</name>
    <dbReference type="NCBI Taxonomy" id="200361"/>
    <lineage>
        <taxon>Eukaryota</taxon>
        <taxon>Viridiplantae</taxon>
        <taxon>Streptophyta</taxon>
        <taxon>Embryophyta</taxon>
        <taxon>Tracheophyta</taxon>
        <taxon>Spermatophyta</taxon>
        <taxon>Magnoliopsida</taxon>
        <taxon>Liliopsida</taxon>
        <taxon>Poales</taxon>
        <taxon>Poaceae</taxon>
        <taxon>BOP clade</taxon>
        <taxon>Pooideae</taxon>
        <taxon>Triticodae</taxon>
        <taxon>Triticeae</taxon>
        <taxon>Triticinae</taxon>
        <taxon>Aegilops</taxon>
    </lineage>
</organism>
<protein>
    <submittedName>
        <fullName evidence="2">Uncharacterized protein</fullName>
    </submittedName>
</protein>
<proteinExistence type="predicted"/>
<reference evidence="3" key="1">
    <citation type="journal article" date="2014" name="Science">
        <title>Ancient hybridizations among the ancestral genomes of bread wheat.</title>
        <authorList>
            <consortium name="International Wheat Genome Sequencing Consortium,"/>
            <person name="Marcussen T."/>
            <person name="Sandve S.R."/>
            <person name="Heier L."/>
            <person name="Spannagl M."/>
            <person name="Pfeifer M."/>
            <person name="Jakobsen K.S."/>
            <person name="Wulff B.B."/>
            <person name="Steuernagel B."/>
            <person name="Mayer K.F."/>
            <person name="Olsen O.A."/>
        </authorList>
    </citation>
    <scope>NUCLEOTIDE SEQUENCE [LARGE SCALE GENOMIC DNA]</scope>
    <source>
        <strain evidence="3">cv. AL8/78</strain>
    </source>
</reference>
<reference evidence="2" key="5">
    <citation type="journal article" date="2021" name="G3 (Bethesda)">
        <title>Aegilops tauschii genome assembly Aet v5.0 features greater sequence contiguity and improved annotation.</title>
        <authorList>
            <person name="Wang L."/>
            <person name="Zhu T."/>
            <person name="Rodriguez J.C."/>
            <person name="Deal K.R."/>
            <person name="Dubcovsky J."/>
            <person name="McGuire P.E."/>
            <person name="Lux T."/>
            <person name="Spannagl M."/>
            <person name="Mayer K.F.X."/>
            <person name="Baldrich P."/>
            <person name="Meyers B.C."/>
            <person name="Huo N."/>
            <person name="Gu Y.Q."/>
            <person name="Zhou H."/>
            <person name="Devos K.M."/>
            <person name="Bennetzen J.L."/>
            <person name="Unver T."/>
            <person name="Budak H."/>
            <person name="Gulick P.J."/>
            <person name="Galiba G."/>
            <person name="Kalapos B."/>
            <person name="Nelson D.R."/>
            <person name="Li P."/>
            <person name="You F.M."/>
            <person name="Luo M.C."/>
            <person name="Dvorak J."/>
        </authorList>
    </citation>
    <scope>NUCLEOTIDE SEQUENCE [LARGE SCALE GENOMIC DNA]</scope>
    <source>
        <strain evidence="2">cv. AL8/78</strain>
    </source>
</reference>
<reference evidence="3" key="2">
    <citation type="journal article" date="2017" name="Nat. Plants">
        <title>The Aegilops tauschii genome reveals multiple impacts of transposons.</title>
        <authorList>
            <person name="Zhao G."/>
            <person name="Zou C."/>
            <person name="Li K."/>
            <person name="Wang K."/>
            <person name="Li T."/>
            <person name="Gao L."/>
            <person name="Zhang X."/>
            <person name="Wang H."/>
            <person name="Yang Z."/>
            <person name="Liu X."/>
            <person name="Jiang W."/>
            <person name="Mao L."/>
            <person name="Kong X."/>
            <person name="Jiao Y."/>
            <person name="Jia J."/>
        </authorList>
    </citation>
    <scope>NUCLEOTIDE SEQUENCE [LARGE SCALE GENOMIC DNA]</scope>
    <source>
        <strain evidence="3">cv. AL8/78</strain>
    </source>
</reference>
<reference evidence="2" key="4">
    <citation type="submission" date="2019-03" db="UniProtKB">
        <authorList>
            <consortium name="EnsemblPlants"/>
        </authorList>
    </citation>
    <scope>IDENTIFICATION</scope>
</reference>
<evidence type="ECO:0000313" key="2">
    <source>
        <dbReference type="EnsemblPlants" id="AET7Gv20837900.3"/>
    </source>
</evidence>
<sequence>STQGRRRKAPPVVRRGARVPACLLQPPPPHPSPFSPTARRANRVNEMRWDWETPATEAEAEALQERIWDLHDKLSHAILALSACAGLPACRCRGAPNGHVVVKG</sequence>
<accession>A0A453S6Z9</accession>
<dbReference type="AlphaFoldDB" id="A0A453S6Z9"/>
<feature type="region of interest" description="Disordered" evidence="1">
    <location>
        <begin position="1"/>
        <end position="39"/>
    </location>
</feature>